<gene>
    <name evidence="1" type="ORF">AB6A40_008554</name>
</gene>
<proteinExistence type="predicted"/>
<dbReference type="Proteomes" id="UP001608902">
    <property type="component" value="Unassembled WGS sequence"/>
</dbReference>
<sequence>MSGVLSSPVKTDHINVDNKIEPQRNSRILSGVPWSESYRTSADAVTESKAVTVVSVPETDILDSSYSDDDHDWRFQSDRIVAVVKLHCNFQTLTNFNVCTVCCKLSGAKR</sequence>
<name>A0ABD6EPE2_9BILA</name>
<evidence type="ECO:0000313" key="1">
    <source>
        <dbReference type="EMBL" id="MFH4981845.1"/>
    </source>
</evidence>
<accession>A0ABD6EPE2</accession>
<keyword evidence="2" id="KW-1185">Reference proteome</keyword>
<dbReference type="AlphaFoldDB" id="A0ABD6EPE2"/>
<evidence type="ECO:0000313" key="2">
    <source>
        <dbReference type="Proteomes" id="UP001608902"/>
    </source>
</evidence>
<dbReference type="EMBL" id="JBGFUD010007994">
    <property type="protein sequence ID" value="MFH4981845.1"/>
    <property type="molecule type" value="Genomic_DNA"/>
</dbReference>
<comment type="caution">
    <text evidence="1">The sequence shown here is derived from an EMBL/GenBank/DDBJ whole genome shotgun (WGS) entry which is preliminary data.</text>
</comment>
<protein>
    <submittedName>
        <fullName evidence="1">Uncharacterized protein</fullName>
    </submittedName>
</protein>
<reference evidence="1 2" key="1">
    <citation type="submission" date="2024-08" db="EMBL/GenBank/DDBJ databases">
        <title>Gnathostoma spinigerum genome.</title>
        <authorList>
            <person name="Gonzalez-Bertolin B."/>
            <person name="Monzon S."/>
            <person name="Zaballos A."/>
            <person name="Jimenez P."/>
            <person name="Dekumyoy P."/>
            <person name="Varona S."/>
            <person name="Cuesta I."/>
            <person name="Sumanam S."/>
            <person name="Adisakwattana P."/>
            <person name="Gasser R.B."/>
            <person name="Hernandez-Gonzalez A."/>
            <person name="Young N.D."/>
            <person name="Perteguer M.J."/>
        </authorList>
    </citation>
    <scope>NUCLEOTIDE SEQUENCE [LARGE SCALE GENOMIC DNA]</scope>
    <source>
        <strain evidence="1">AL3</strain>
        <tissue evidence="1">Liver</tissue>
    </source>
</reference>
<organism evidence="1 2">
    <name type="scientific">Gnathostoma spinigerum</name>
    <dbReference type="NCBI Taxonomy" id="75299"/>
    <lineage>
        <taxon>Eukaryota</taxon>
        <taxon>Metazoa</taxon>
        <taxon>Ecdysozoa</taxon>
        <taxon>Nematoda</taxon>
        <taxon>Chromadorea</taxon>
        <taxon>Rhabditida</taxon>
        <taxon>Spirurina</taxon>
        <taxon>Gnathostomatomorpha</taxon>
        <taxon>Gnathostomatoidea</taxon>
        <taxon>Gnathostomatidae</taxon>
        <taxon>Gnathostoma</taxon>
    </lineage>
</organism>